<sequence>MPTHESPAARLDELFTAQARRTPDATALVHDTLRLTYRELHLRATALAERLTALGAREETLVGIAFERSADAVVAMLGTVLAKAAYVPVSPSYPRERIARILGDSRAPLVLCGDGVAPLVADAAPDGTRVLELNALLSGTAGPPLDGDRLAVPDGPERAASAGSPLAYVMYTSGSTGRPKGVMVEHAGVVRLVRDADYFSFSGDERFLQTGALEFDAATFEIWGALLNGATLHIVGQETLVTPALLKRALHGADITVLWLTSPLFNQMADEDVSLFSGLRTLLIGGDVLSCRHVNLVREACPQLTVLNGYGPTENTTFTTTFRIDRPYEASIPIGRPIRGTTVAVLDADGAPVPVGEIGELYTAGSGLARGYLNNPELTAEKFVLVDGVRHYRTGDLVSSDPDGVLSFHGRTDNQVKIRGHRIELGDVDNALLEIDGLTDSHTHVVRRDSGGGQLVSHVVLAPGHRAGDVLELLRKRLPSYMCPAHVIPVERLPLNANGKVDRAQLPPPPARRGTGAPPGTPLEELLARQWADVLGLDADGIGLDDDFFELGGTSLTTGVLIGRLARDPGVELGFGDLFAARTLGAMARAVGRAAASRVLPIPAATGSGVPHPQQRALYALWQLDPESLVYNIPVTVRAGGPLDPDRLRTALTRLIDRHDALRTRFTTTDDDVRREVAASAPVDLTVVDGTATDWIQPFDLAELPLIRAVLERHPSGEDVLHLDVHHIVFDGVSLRILIDELFELYAGFTPDAPAVDYAAAAEWAQARRSGPELERAERYWLARFADPVPPLELPTDRPRPALRSTRGDVLARDLGPEETGHVWAVAARESLTPFTVLLTAWTATLARLCGQRDIAVGSPMGGRPHPDLEAVVGMFVNTVVLRARIPEDAGLGDLLRHLGAEHSAALDHQEYPFNRLVERLGLARDLSRNALFDTFFALQNVDFHSFRKHGRHVTVTMRHPGTCRFDLNLQAWQKPDRFTLELEYSTALFERSSAAFLLEGVAATLRELALDPDSPVLPKPVERSVAARQAAEFTF</sequence>
<dbReference type="Pfam" id="PF00668">
    <property type="entry name" value="Condensation"/>
    <property type="match status" value="1"/>
</dbReference>
<comment type="cofactor">
    <cofactor evidence="1">
        <name>pantetheine 4'-phosphate</name>
        <dbReference type="ChEBI" id="CHEBI:47942"/>
    </cofactor>
</comment>
<dbReference type="Gene3D" id="3.30.300.30">
    <property type="match status" value="1"/>
</dbReference>
<dbReference type="GO" id="GO:0044550">
    <property type="term" value="P:secondary metabolite biosynthetic process"/>
    <property type="evidence" value="ECO:0007669"/>
    <property type="project" value="TreeGrafter"/>
</dbReference>
<dbReference type="Gene3D" id="2.30.38.10">
    <property type="entry name" value="Luciferase, Domain 3"/>
    <property type="match status" value="1"/>
</dbReference>
<dbReference type="Pfam" id="PF00550">
    <property type="entry name" value="PP-binding"/>
    <property type="match status" value="1"/>
</dbReference>
<evidence type="ECO:0000256" key="2">
    <source>
        <dbReference type="ARBA" id="ARBA00022450"/>
    </source>
</evidence>
<comment type="caution">
    <text evidence="5">The sequence shown here is derived from an EMBL/GenBank/DDBJ whole genome shotgun (WGS) entry which is preliminary data.</text>
</comment>
<keyword evidence="3" id="KW-0597">Phosphoprotein</keyword>
<dbReference type="SUPFAM" id="SSF56801">
    <property type="entry name" value="Acetyl-CoA synthetase-like"/>
    <property type="match status" value="1"/>
</dbReference>
<evidence type="ECO:0000313" key="6">
    <source>
        <dbReference type="Proteomes" id="UP000636661"/>
    </source>
</evidence>
<dbReference type="SMART" id="SM00823">
    <property type="entry name" value="PKS_PP"/>
    <property type="match status" value="1"/>
</dbReference>
<dbReference type="GO" id="GO:0017000">
    <property type="term" value="P:antibiotic biosynthetic process"/>
    <property type="evidence" value="ECO:0007669"/>
    <property type="project" value="UniProtKB-ARBA"/>
</dbReference>
<proteinExistence type="predicted"/>
<dbReference type="InterPro" id="IPR001242">
    <property type="entry name" value="Condensation_dom"/>
</dbReference>
<dbReference type="PROSITE" id="PS50075">
    <property type="entry name" value="CARRIER"/>
    <property type="match status" value="1"/>
</dbReference>
<dbReference type="NCBIfam" id="TIGR01733">
    <property type="entry name" value="AA-adenyl-dom"/>
    <property type="match status" value="1"/>
</dbReference>
<dbReference type="GO" id="GO:0043041">
    <property type="term" value="P:amino acid activation for nonribosomal peptide biosynthetic process"/>
    <property type="evidence" value="ECO:0007669"/>
    <property type="project" value="TreeGrafter"/>
</dbReference>
<dbReference type="CDD" id="cd12117">
    <property type="entry name" value="A_NRPS_Srf_like"/>
    <property type="match status" value="1"/>
</dbReference>
<dbReference type="InterPro" id="IPR020806">
    <property type="entry name" value="PKS_PP-bd"/>
</dbReference>
<evidence type="ECO:0000256" key="3">
    <source>
        <dbReference type="ARBA" id="ARBA00022553"/>
    </source>
</evidence>
<dbReference type="GO" id="GO:0003824">
    <property type="term" value="F:catalytic activity"/>
    <property type="evidence" value="ECO:0007669"/>
    <property type="project" value="InterPro"/>
</dbReference>
<dbReference type="SUPFAM" id="SSF47336">
    <property type="entry name" value="ACP-like"/>
    <property type="match status" value="1"/>
</dbReference>
<reference evidence="5" key="2">
    <citation type="submission" date="2020-09" db="EMBL/GenBank/DDBJ databases">
        <authorList>
            <person name="Sun Q."/>
            <person name="Ohkuma M."/>
        </authorList>
    </citation>
    <scope>NUCLEOTIDE SEQUENCE</scope>
    <source>
        <strain evidence="5">JCM 4391</strain>
    </source>
</reference>
<dbReference type="CDD" id="cd19531">
    <property type="entry name" value="LCL_NRPS-like"/>
    <property type="match status" value="1"/>
</dbReference>
<dbReference type="GO" id="GO:0031177">
    <property type="term" value="F:phosphopantetheine binding"/>
    <property type="evidence" value="ECO:0007669"/>
    <property type="project" value="InterPro"/>
</dbReference>
<dbReference type="Gene3D" id="3.30.559.30">
    <property type="entry name" value="Nonribosomal peptide synthetase, condensation domain"/>
    <property type="match status" value="1"/>
</dbReference>
<evidence type="ECO:0000259" key="4">
    <source>
        <dbReference type="PROSITE" id="PS50075"/>
    </source>
</evidence>
<keyword evidence="6" id="KW-1185">Reference proteome</keyword>
<dbReference type="AlphaFoldDB" id="A0A918HYN9"/>
<reference evidence="5" key="1">
    <citation type="journal article" date="2014" name="Int. J. Syst. Evol. Microbiol.">
        <title>Complete genome sequence of Corynebacterium casei LMG S-19264T (=DSM 44701T), isolated from a smear-ripened cheese.</title>
        <authorList>
            <consortium name="US DOE Joint Genome Institute (JGI-PGF)"/>
            <person name="Walter F."/>
            <person name="Albersmeier A."/>
            <person name="Kalinowski J."/>
            <person name="Ruckert C."/>
        </authorList>
    </citation>
    <scope>NUCLEOTIDE SEQUENCE</scope>
    <source>
        <strain evidence="5">JCM 4391</strain>
    </source>
</reference>
<dbReference type="InterPro" id="IPR010071">
    <property type="entry name" value="AA_adenyl_dom"/>
</dbReference>
<dbReference type="Proteomes" id="UP000636661">
    <property type="component" value="Unassembled WGS sequence"/>
</dbReference>
<dbReference type="InterPro" id="IPR023213">
    <property type="entry name" value="CAT-like_dom_sf"/>
</dbReference>
<dbReference type="RefSeq" id="WP_189552133.1">
    <property type="nucleotide sequence ID" value="NZ_BMTP01000009.1"/>
</dbReference>
<dbReference type="InterPro" id="IPR025110">
    <property type="entry name" value="AMP-bd_C"/>
</dbReference>
<dbReference type="InterPro" id="IPR045851">
    <property type="entry name" value="AMP-bd_C_sf"/>
</dbReference>
<dbReference type="Gene3D" id="1.10.1200.10">
    <property type="entry name" value="ACP-like"/>
    <property type="match status" value="1"/>
</dbReference>
<dbReference type="PANTHER" id="PTHR45527:SF1">
    <property type="entry name" value="FATTY ACID SYNTHASE"/>
    <property type="match status" value="1"/>
</dbReference>
<dbReference type="Gene3D" id="3.40.50.980">
    <property type="match status" value="2"/>
</dbReference>
<dbReference type="PROSITE" id="PS00455">
    <property type="entry name" value="AMP_BINDING"/>
    <property type="match status" value="1"/>
</dbReference>
<gene>
    <name evidence="5" type="ORF">GCM10010274_38900</name>
</gene>
<dbReference type="InterPro" id="IPR009081">
    <property type="entry name" value="PP-bd_ACP"/>
</dbReference>
<dbReference type="InterPro" id="IPR000873">
    <property type="entry name" value="AMP-dep_synth/lig_dom"/>
</dbReference>
<dbReference type="SUPFAM" id="SSF52777">
    <property type="entry name" value="CoA-dependent acyltransferases"/>
    <property type="match status" value="2"/>
</dbReference>
<dbReference type="Pfam" id="PF13193">
    <property type="entry name" value="AMP-binding_C"/>
    <property type="match status" value="1"/>
</dbReference>
<dbReference type="GO" id="GO:0008610">
    <property type="term" value="P:lipid biosynthetic process"/>
    <property type="evidence" value="ECO:0007669"/>
    <property type="project" value="UniProtKB-ARBA"/>
</dbReference>
<dbReference type="Pfam" id="PF00501">
    <property type="entry name" value="AMP-binding"/>
    <property type="match status" value="1"/>
</dbReference>
<protein>
    <recommendedName>
        <fullName evidence="4">Carrier domain-containing protein</fullName>
    </recommendedName>
</protein>
<evidence type="ECO:0000256" key="1">
    <source>
        <dbReference type="ARBA" id="ARBA00001957"/>
    </source>
</evidence>
<feature type="domain" description="Carrier" evidence="4">
    <location>
        <begin position="518"/>
        <end position="595"/>
    </location>
</feature>
<dbReference type="PANTHER" id="PTHR45527">
    <property type="entry name" value="NONRIBOSOMAL PEPTIDE SYNTHETASE"/>
    <property type="match status" value="1"/>
</dbReference>
<dbReference type="EMBL" id="BMTP01000009">
    <property type="protein sequence ID" value="GGU46680.1"/>
    <property type="molecule type" value="Genomic_DNA"/>
</dbReference>
<dbReference type="InterPro" id="IPR020845">
    <property type="entry name" value="AMP-binding_CS"/>
</dbReference>
<keyword evidence="2" id="KW-0596">Phosphopantetheine</keyword>
<name>A0A918HYN9_9ACTN</name>
<dbReference type="Gene3D" id="3.30.559.10">
    <property type="entry name" value="Chloramphenicol acetyltransferase-like domain"/>
    <property type="match status" value="1"/>
</dbReference>
<dbReference type="InterPro" id="IPR036736">
    <property type="entry name" value="ACP-like_sf"/>
</dbReference>
<dbReference type="GO" id="GO:0005737">
    <property type="term" value="C:cytoplasm"/>
    <property type="evidence" value="ECO:0007669"/>
    <property type="project" value="TreeGrafter"/>
</dbReference>
<organism evidence="5 6">
    <name type="scientific">Streptomyces lavendofoliae</name>
    <dbReference type="NCBI Taxonomy" id="67314"/>
    <lineage>
        <taxon>Bacteria</taxon>
        <taxon>Bacillati</taxon>
        <taxon>Actinomycetota</taxon>
        <taxon>Actinomycetes</taxon>
        <taxon>Kitasatosporales</taxon>
        <taxon>Streptomycetaceae</taxon>
        <taxon>Streptomyces</taxon>
    </lineage>
</organism>
<accession>A0A918HYN9</accession>
<evidence type="ECO:0000313" key="5">
    <source>
        <dbReference type="EMBL" id="GGU46680.1"/>
    </source>
</evidence>